<evidence type="ECO:0000256" key="2">
    <source>
        <dbReference type="ARBA" id="ARBA00022723"/>
    </source>
</evidence>
<dbReference type="Pfam" id="PF00536">
    <property type="entry name" value="SAM_1"/>
    <property type="match status" value="1"/>
</dbReference>
<feature type="compositionally biased region" description="Low complexity" evidence="8">
    <location>
        <begin position="363"/>
        <end position="376"/>
    </location>
</feature>
<proteinExistence type="predicted"/>
<dbReference type="InterPro" id="IPR013761">
    <property type="entry name" value="SAM/pointed_sf"/>
</dbReference>
<evidence type="ECO:0000256" key="6">
    <source>
        <dbReference type="ARBA" id="ARBA00023242"/>
    </source>
</evidence>
<keyword evidence="4" id="KW-0862">Zinc</keyword>
<feature type="compositionally biased region" description="Pro residues" evidence="8">
    <location>
        <begin position="415"/>
        <end position="433"/>
    </location>
</feature>
<evidence type="ECO:0000259" key="9">
    <source>
        <dbReference type="PROSITE" id="PS50105"/>
    </source>
</evidence>
<dbReference type="InterPro" id="IPR038603">
    <property type="entry name" value="Znf_FCS_sf"/>
</dbReference>
<dbReference type="InterPro" id="IPR012313">
    <property type="entry name" value="Znf_FCS"/>
</dbReference>
<protein>
    <recommendedName>
        <fullName evidence="13">Polyhomeotic-like protein 3</fullName>
    </recommendedName>
</protein>
<accession>A0AAN8AHM5</accession>
<dbReference type="PROSITE" id="PS50105">
    <property type="entry name" value="SAM_DOMAIN"/>
    <property type="match status" value="1"/>
</dbReference>
<feature type="compositionally biased region" description="Polar residues" evidence="8">
    <location>
        <begin position="496"/>
        <end position="509"/>
    </location>
</feature>
<reference evidence="11 12" key="1">
    <citation type="journal article" date="2023" name="Genes (Basel)">
        <title>Chromosome-Level Genome Assembly and Circadian Gene Repertoire of the Patagonia Blennie Eleginops maclovinus-The Closest Ancestral Proxy of Antarctic Cryonotothenioids.</title>
        <authorList>
            <person name="Cheng C.C."/>
            <person name="Rivera-Colon A.G."/>
            <person name="Minhas B.F."/>
            <person name="Wilson L."/>
            <person name="Rayamajhi N."/>
            <person name="Vargas-Chacoff L."/>
            <person name="Catchen J.M."/>
        </authorList>
    </citation>
    <scope>NUCLEOTIDE SEQUENCE [LARGE SCALE GENOMIC DNA]</scope>
    <source>
        <strain evidence="11">JMC-PN-2008</strain>
    </source>
</reference>
<evidence type="ECO:0000256" key="8">
    <source>
        <dbReference type="SAM" id="MobiDB-lite"/>
    </source>
</evidence>
<evidence type="ECO:0000256" key="5">
    <source>
        <dbReference type="ARBA" id="ARBA00023125"/>
    </source>
</evidence>
<keyword evidence="2" id="KW-0479">Metal-binding</keyword>
<dbReference type="PROSITE" id="PS51024">
    <property type="entry name" value="ZF_FCS"/>
    <property type="match status" value="1"/>
</dbReference>
<feature type="compositionally biased region" description="Pro residues" evidence="8">
    <location>
        <begin position="567"/>
        <end position="579"/>
    </location>
</feature>
<dbReference type="InterPro" id="IPR050548">
    <property type="entry name" value="PcG_chromatin_remod_factors"/>
</dbReference>
<feature type="compositionally biased region" description="Polar residues" evidence="8">
    <location>
        <begin position="642"/>
        <end position="651"/>
    </location>
</feature>
<feature type="domain" description="FCS-type" evidence="10">
    <location>
        <begin position="685"/>
        <end position="719"/>
    </location>
</feature>
<gene>
    <name evidence="11" type="ORF">PBY51_021711</name>
</gene>
<dbReference type="SUPFAM" id="SSF47769">
    <property type="entry name" value="SAM/Pointed domain"/>
    <property type="match status" value="1"/>
</dbReference>
<name>A0AAN8AHM5_ELEMC</name>
<reference evidence="11 12" key="2">
    <citation type="journal article" date="2023" name="Mol. Biol. Evol.">
        <title>Genomics of Secondarily Temperate Adaptation in the Only Non-Antarctic Icefish.</title>
        <authorList>
            <person name="Rivera-Colon A.G."/>
            <person name="Rayamajhi N."/>
            <person name="Minhas B.F."/>
            <person name="Madrigal G."/>
            <person name="Bilyk K.T."/>
            <person name="Yoon V."/>
            <person name="Hune M."/>
            <person name="Gregory S."/>
            <person name="Cheng C.H.C."/>
            <person name="Catchen J.M."/>
        </authorList>
    </citation>
    <scope>NUCLEOTIDE SEQUENCE [LARGE SCALE GENOMIC DNA]</scope>
    <source>
        <strain evidence="11">JMC-PN-2008</strain>
    </source>
</reference>
<dbReference type="Pfam" id="PF21319">
    <property type="entry name" value="zf-FCS_1"/>
    <property type="match status" value="1"/>
</dbReference>
<evidence type="ECO:0000256" key="3">
    <source>
        <dbReference type="ARBA" id="ARBA00022771"/>
    </source>
</evidence>
<dbReference type="GO" id="GO:0045892">
    <property type="term" value="P:negative regulation of DNA-templated transcription"/>
    <property type="evidence" value="ECO:0007669"/>
    <property type="project" value="TreeGrafter"/>
</dbReference>
<dbReference type="PANTHER" id="PTHR12247">
    <property type="entry name" value="POLYCOMB GROUP PROTEIN"/>
    <property type="match status" value="1"/>
</dbReference>
<dbReference type="AlphaFoldDB" id="A0AAN8AHM5"/>
<dbReference type="Proteomes" id="UP001346869">
    <property type="component" value="Unassembled WGS sequence"/>
</dbReference>
<feature type="region of interest" description="Disordered" evidence="8">
    <location>
        <begin position="493"/>
        <end position="602"/>
    </location>
</feature>
<dbReference type="GO" id="GO:0008270">
    <property type="term" value="F:zinc ion binding"/>
    <property type="evidence" value="ECO:0007669"/>
    <property type="project" value="UniProtKB-KW"/>
</dbReference>
<feature type="compositionally biased region" description="Basic and acidic residues" evidence="8">
    <location>
        <begin position="1"/>
        <end position="12"/>
    </location>
</feature>
<organism evidence="11 12">
    <name type="scientific">Eleginops maclovinus</name>
    <name type="common">Patagonian blennie</name>
    <name type="synonym">Eleginus maclovinus</name>
    <dbReference type="NCBI Taxonomy" id="56733"/>
    <lineage>
        <taxon>Eukaryota</taxon>
        <taxon>Metazoa</taxon>
        <taxon>Chordata</taxon>
        <taxon>Craniata</taxon>
        <taxon>Vertebrata</taxon>
        <taxon>Euteleostomi</taxon>
        <taxon>Actinopterygii</taxon>
        <taxon>Neopterygii</taxon>
        <taxon>Teleostei</taxon>
        <taxon>Neoteleostei</taxon>
        <taxon>Acanthomorphata</taxon>
        <taxon>Eupercaria</taxon>
        <taxon>Perciformes</taxon>
        <taxon>Notothenioidei</taxon>
        <taxon>Eleginopidae</taxon>
        <taxon>Eleginops</taxon>
    </lineage>
</organism>
<dbReference type="PANTHER" id="PTHR12247:SF88">
    <property type="entry name" value="POLYHOMEOTIC-LIKE PROTEIN 3"/>
    <property type="match status" value="1"/>
</dbReference>
<feature type="region of interest" description="Disordered" evidence="8">
    <location>
        <begin position="390"/>
        <end position="437"/>
    </location>
</feature>
<feature type="domain" description="SAM" evidence="9">
    <location>
        <begin position="846"/>
        <end position="910"/>
    </location>
</feature>
<evidence type="ECO:0000256" key="1">
    <source>
        <dbReference type="ARBA" id="ARBA00004123"/>
    </source>
</evidence>
<evidence type="ECO:0000256" key="4">
    <source>
        <dbReference type="ARBA" id="ARBA00022833"/>
    </source>
</evidence>
<comment type="subcellular location">
    <subcellularLocation>
        <location evidence="1">Nucleus</location>
    </subcellularLocation>
</comment>
<sequence length="910" mass="97826">MDRQGSSEKQTDTNKTTSTPTPSSAVVTMATVSSGNTTCTQAPSTSLSIISPDRQAVQVIQHAIHRPQSMAAQYLQQMYAAQQQHLMLQTAALQQHQHSPHLQSLATIQQASVCQRQQPSSSGGSLVHQPVGVSQNSITIPASPVTAQLIGRTQTSTGGATTISQQAMLLGNRPANCNQAQMYLRTQMLILTPASTVAAVQSELPAVTSCSALPPSSQVQNLALRAHLPGALATTHSVILKPSAQSQAQTPNTSFSKTSICGLKNHQLTESNTETPGHHVITPAFSPVQTHALVKQQLSCPSGQRVSHHQLILQQAAGGAPHHRQLQPIALRVAPQETNSSPLPLSIKRLTTPCTQSQTNHNPQAPSSSSSSSCSSSSCSPSVQSFASSVPAAAVQPQPPPLLAAPQRRTSFPQNQPPPPPPPLVLPRLPQNPPASLQRRPLHSLQALALQSGQVLLTEHGLPVAEALVQMNYQNFPPPQTVAVNLKVHRVRHNDTPSSGQTCKVNGLSSEARKDECLPGAQRDRTPLNGPFKQNGAAVMGSSSITSSRAVIRSPVMEESSQLTTSTPPPPSPPLPPPVLQAAVRGPSQPPSSPTSAPLSPDKIHTTHVLTHLIEGFVIREGLEPFPVVSSSLLAEQQASLPESQEGQTNGDVAAEDSPLDADQSDSTDSEMDEDGPAADVAERRGSAASVLQCEFCGGRGHTHTFLRSKRFCSMTCVRRFSVSCTKRITVQRVGRWGHRLTGRRGRPPGSRVNGASREHFLRQARGSFEETRQNSLRDEEEQEEEEEDEPPIPMTTRLRKQTERQRERERQKGREDERGEERGEEGTAETISVSEEEDVGAASQWNVQQVFTFINSLPGGQDVAEEFRSQEIDGQALLLLTEEHLLSTMNLKLGPALKLCAHINSLKDA</sequence>
<comment type="caution">
    <text evidence="11">The sequence shown here is derived from an EMBL/GenBank/DDBJ whole genome shotgun (WGS) entry which is preliminary data.</text>
</comment>
<evidence type="ECO:0008006" key="13">
    <source>
        <dbReference type="Google" id="ProtNLM"/>
    </source>
</evidence>
<dbReference type="GO" id="GO:0003677">
    <property type="term" value="F:DNA binding"/>
    <property type="evidence" value="ECO:0007669"/>
    <property type="project" value="UniProtKB-KW"/>
</dbReference>
<dbReference type="GO" id="GO:0003682">
    <property type="term" value="F:chromatin binding"/>
    <property type="evidence" value="ECO:0007669"/>
    <property type="project" value="TreeGrafter"/>
</dbReference>
<evidence type="ECO:0000259" key="10">
    <source>
        <dbReference type="PROSITE" id="PS51024"/>
    </source>
</evidence>
<evidence type="ECO:0000313" key="12">
    <source>
        <dbReference type="Proteomes" id="UP001346869"/>
    </source>
</evidence>
<dbReference type="SMART" id="SM00454">
    <property type="entry name" value="SAM"/>
    <property type="match status" value="1"/>
</dbReference>
<keyword evidence="12" id="KW-1185">Reference proteome</keyword>
<feature type="region of interest" description="Disordered" evidence="8">
    <location>
        <begin position="637"/>
        <end position="684"/>
    </location>
</feature>
<dbReference type="Gene3D" id="1.10.150.50">
    <property type="entry name" value="Transcription Factor, Ets-1"/>
    <property type="match status" value="1"/>
</dbReference>
<dbReference type="Gene3D" id="3.30.60.160">
    <property type="match status" value="1"/>
</dbReference>
<keyword evidence="3 7" id="KW-0863">Zinc-finger</keyword>
<feature type="compositionally biased region" description="Acidic residues" evidence="8">
    <location>
        <begin position="654"/>
        <end position="677"/>
    </location>
</feature>
<keyword evidence="5" id="KW-0238">DNA-binding</keyword>
<evidence type="ECO:0000313" key="11">
    <source>
        <dbReference type="EMBL" id="KAK5860218.1"/>
    </source>
</evidence>
<dbReference type="InterPro" id="IPR001660">
    <property type="entry name" value="SAM"/>
</dbReference>
<keyword evidence="6" id="KW-0539">Nucleus</keyword>
<feature type="compositionally biased region" description="Acidic residues" evidence="8">
    <location>
        <begin position="779"/>
        <end position="791"/>
    </location>
</feature>
<feature type="compositionally biased region" description="Basic and acidic residues" evidence="8">
    <location>
        <begin position="801"/>
        <end position="826"/>
    </location>
</feature>
<feature type="region of interest" description="Disordered" evidence="8">
    <location>
        <begin position="740"/>
        <end position="840"/>
    </location>
</feature>
<evidence type="ECO:0000256" key="7">
    <source>
        <dbReference type="PROSITE-ProRule" id="PRU00367"/>
    </source>
</evidence>
<dbReference type="EMBL" id="JAUZQC010000014">
    <property type="protein sequence ID" value="KAK5860218.1"/>
    <property type="molecule type" value="Genomic_DNA"/>
</dbReference>
<feature type="region of interest" description="Disordered" evidence="8">
    <location>
        <begin position="1"/>
        <end position="24"/>
    </location>
</feature>
<feature type="region of interest" description="Disordered" evidence="8">
    <location>
        <begin position="354"/>
        <end position="376"/>
    </location>
</feature>
<dbReference type="GO" id="GO:0042393">
    <property type="term" value="F:histone binding"/>
    <property type="evidence" value="ECO:0007669"/>
    <property type="project" value="TreeGrafter"/>
</dbReference>
<dbReference type="GO" id="GO:0035102">
    <property type="term" value="C:PRC1 complex"/>
    <property type="evidence" value="ECO:0007669"/>
    <property type="project" value="TreeGrafter"/>
</dbReference>
<feature type="compositionally biased region" description="Basic and acidic residues" evidence="8">
    <location>
        <begin position="757"/>
        <end position="778"/>
    </location>
</feature>
<feature type="compositionally biased region" description="Basic and acidic residues" evidence="8">
    <location>
        <begin position="511"/>
        <end position="526"/>
    </location>
</feature>